<dbReference type="AlphaFoldDB" id="A0A7N6AKJ6"/>
<keyword evidence="3" id="KW-1185">Reference proteome</keyword>
<dbReference type="CDD" id="cd12203">
    <property type="entry name" value="GT1"/>
    <property type="match status" value="1"/>
</dbReference>
<reference evidence="2" key="1">
    <citation type="submission" date="2021-04" db="EMBL/GenBank/DDBJ databases">
        <authorList>
            <consortium name="Wellcome Sanger Institute Data Sharing"/>
        </authorList>
    </citation>
    <scope>NUCLEOTIDE SEQUENCE [LARGE SCALE GENOMIC DNA]</scope>
</reference>
<dbReference type="GeneTree" id="ENSGT00940000174723"/>
<evidence type="ECO:0000313" key="2">
    <source>
        <dbReference type="Ensembl" id="ENSATEP00000049679.1"/>
    </source>
</evidence>
<gene>
    <name evidence="2" type="primary">VAMP5</name>
</gene>
<evidence type="ECO:0000259" key="1">
    <source>
        <dbReference type="Pfam" id="PF13837"/>
    </source>
</evidence>
<name>A0A7N6AKJ6_ANATE</name>
<reference evidence="2" key="3">
    <citation type="submission" date="2025-09" db="UniProtKB">
        <authorList>
            <consortium name="Ensembl"/>
        </authorList>
    </citation>
    <scope>IDENTIFICATION</scope>
</reference>
<evidence type="ECO:0000313" key="3">
    <source>
        <dbReference type="Proteomes" id="UP000265040"/>
    </source>
</evidence>
<dbReference type="Ensembl" id="ENSATET00000055611.1">
    <property type="protein sequence ID" value="ENSATEP00000049679.1"/>
    <property type="gene ID" value="ENSATEG00000026980.1"/>
</dbReference>
<dbReference type="OrthoDB" id="691673at2759"/>
<protein>
    <recommendedName>
        <fullName evidence="1">Myb/SANT-like DNA-binding domain-containing protein</fullName>
    </recommendedName>
</protein>
<accession>A0A7N6AKJ6</accession>
<dbReference type="InterPro" id="IPR044822">
    <property type="entry name" value="Myb_DNA-bind_4"/>
</dbReference>
<dbReference type="PANTHER" id="PTHR47595:SF1">
    <property type="entry name" value="MYB_SANT-LIKE DNA-BINDING DOMAIN-CONTAINING PROTEIN"/>
    <property type="match status" value="1"/>
</dbReference>
<sequence>MEPMVNWSYEETRALIAVWSEEKIQQDLQVSVRNEKVYREVSGRLAALGMSRSAKQCRQKIKKLKQEYRKIKIGHRSGSNSSRTTVWFAIMDDILSSQAAAGKRSKIAAPLPHSQSPFVVDVDTNGEEQCLLSFKALCI</sequence>
<feature type="domain" description="Myb/SANT-like DNA-binding" evidence="1">
    <location>
        <begin position="6"/>
        <end position="93"/>
    </location>
</feature>
<dbReference type="InParanoid" id="A0A7N6AKJ6"/>
<dbReference type="PANTHER" id="PTHR47595">
    <property type="entry name" value="HEAT SHOCK 70 KDA PROTEIN 14"/>
    <property type="match status" value="1"/>
</dbReference>
<reference evidence="2" key="2">
    <citation type="submission" date="2025-08" db="UniProtKB">
        <authorList>
            <consortium name="Ensembl"/>
        </authorList>
    </citation>
    <scope>IDENTIFICATION</scope>
</reference>
<dbReference type="FunFam" id="1.10.10.60:FF:000032">
    <property type="entry name" value="Zinc finger and SCAN domain-containing 20"/>
    <property type="match status" value="1"/>
</dbReference>
<organism evidence="2 3">
    <name type="scientific">Anabas testudineus</name>
    <name type="common">Climbing perch</name>
    <name type="synonym">Anthias testudineus</name>
    <dbReference type="NCBI Taxonomy" id="64144"/>
    <lineage>
        <taxon>Eukaryota</taxon>
        <taxon>Metazoa</taxon>
        <taxon>Chordata</taxon>
        <taxon>Craniata</taxon>
        <taxon>Vertebrata</taxon>
        <taxon>Euteleostomi</taxon>
        <taxon>Actinopterygii</taxon>
        <taxon>Neopterygii</taxon>
        <taxon>Teleostei</taxon>
        <taxon>Neoteleostei</taxon>
        <taxon>Acanthomorphata</taxon>
        <taxon>Anabantaria</taxon>
        <taxon>Anabantiformes</taxon>
        <taxon>Anabantoidei</taxon>
        <taxon>Anabantidae</taxon>
        <taxon>Anabas</taxon>
    </lineage>
</organism>
<proteinExistence type="predicted"/>
<dbReference type="Gene3D" id="1.10.10.60">
    <property type="entry name" value="Homeodomain-like"/>
    <property type="match status" value="1"/>
</dbReference>
<dbReference type="Pfam" id="PF13837">
    <property type="entry name" value="Myb_DNA-bind_4"/>
    <property type="match status" value="1"/>
</dbReference>
<dbReference type="Proteomes" id="UP000265040">
    <property type="component" value="Chromosome 23"/>
</dbReference>